<evidence type="ECO:0000259" key="3">
    <source>
        <dbReference type="Pfam" id="PF12804"/>
    </source>
</evidence>
<dbReference type="Pfam" id="PF12804">
    <property type="entry name" value="NTP_transf_3"/>
    <property type="match status" value="1"/>
</dbReference>
<evidence type="ECO:0000256" key="2">
    <source>
        <dbReference type="SAM" id="MobiDB-lite"/>
    </source>
</evidence>
<sequence>MQTVENTERNTSPSVSIVMLAAGRSSRMKQAGHKLLSGFNGVPLLRKSVLSAIGSDRLAVVVVIGEGHNALKDTIGDLDVRVVENPDDASGMASSIRVGVMAAQENKPDGVLIALADMPGIEASQLDQLMAAFRKQQGACVIRATGNRKPGNPVVFPSTWFERLKGLSGDVGARALLKDSAAVIVDVEIGEAALLDVDTPEDLSAAGGMPSARNAQGTVWSSAS</sequence>
<name>A0A6A8AA33_9HYPH</name>
<dbReference type="PANTHER" id="PTHR43777">
    <property type="entry name" value="MOLYBDENUM COFACTOR CYTIDYLYLTRANSFERASE"/>
    <property type="match status" value="1"/>
</dbReference>
<evidence type="ECO:0000313" key="4">
    <source>
        <dbReference type="EMBL" id="MQY46747.1"/>
    </source>
</evidence>
<feature type="compositionally biased region" description="Polar residues" evidence="2">
    <location>
        <begin position="213"/>
        <end position="224"/>
    </location>
</feature>
<evidence type="ECO:0000256" key="1">
    <source>
        <dbReference type="ARBA" id="ARBA00022842"/>
    </source>
</evidence>
<reference evidence="4 5" key="1">
    <citation type="submission" date="2019-11" db="EMBL/GenBank/DDBJ databases">
        <title>Genome analysis of Rhizobacterium cereale a novel genus and species isolated from maize roots in North Spain.</title>
        <authorList>
            <person name="Menendez E."/>
            <person name="Flores-Felix J.D."/>
            <person name="Ramirez-Bahena M.-H."/>
            <person name="Igual J.M."/>
            <person name="Garcia-Fraile P."/>
            <person name="Peix A."/>
            <person name="Velazquez E."/>
        </authorList>
    </citation>
    <scope>NUCLEOTIDE SEQUENCE [LARGE SCALE GENOMIC DNA]</scope>
    <source>
        <strain evidence="4 5">RZME27</strain>
    </source>
</reference>
<dbReference type="Proteomes" id="UP000435138">
    <property type="component" value="Unassembled WGS sequence"/>
</dbReference>
<organism evidence="4 5">
    <name type="scientific">Endobacterium cereale</name>
    <dbReference type="NCBI Taxonomy" id="2663029"/>
    <lineage>
        <taxon>Bacteria</taxon>
        <taxon>Pseudomonadati</taxon>
        <taxon>Pseudomonadota</taxon>
        <taxon>Alphaproteobacteria</taxon>
        <taxon>Hyphomicrobiales</taxon>
        <taxon>Rhizobiaceae</taxon>
        <taxon>Endobacterium</taxon>
    </lineage>
</organism>
<comment type="caution">
    <text evidence="4">The sequence shown here is derived from an EMBL/GenBank/DDBJ whole genome shotgun (WGS) entry which is preliminary data.</text>
</comment>
<gene>
    <name evidence="4" type="ORF">GAO09_11970</name>
</gene>
<feature type="domain" description="MobA-like NTP transferase" evidence="3">
    <location>
        <begin position="18"/>
        <end position="180"/>
    </location>
</feature>
<keyword evidence="1" id="KW-0460">Magnesium</keyword>
<dbReference type="InterPro" id="IPR029044">
    <property type="entry name" value="Nucleotide-diphossugar_trans"/>
</dbReference>
<dbReference type="SUPFAM" id="SSF53448">
    <property type="entry name" value="Nucleotide-diphospho-sugar transferases"/>
    <property type="match status" value="1"/>
</dbReference>
<keyword evidence="4" id="KW-0808">Transferase</keyword>
<proteinExistence type="predicted"/>
<protein>
    <submittedName>
        <fullName evidence="4">NTP transferase domain-containing protein</fullName>
    </submittedName>
</protein>
<accession>A0A6A8AA33</accession>
<dbReference type="PANTHER" id="PTHR43777:SF1">
    <property type="entry name" value="MOLYBDENUM COFACTOR CYTIDYLYLTRANSFERASE"/>
    <property type="match status" value="1"/>
</dbReference>
<evidence type="ECO:0000313" key="5">
    <source>
        <dbReference type="Proteomes" id="UP000435138"/>
    </source>
</evidence>
<dbReference type="EMBL" id="WIXI01000042">
    <property type="protein sequence ID" value="MQY46747.1"/>
    <property type="molecule type" value="Genomic_DNA"/>
</dbReference>
<dbReference type="GO" id="GO:0016779">
    <property type="term" value="F:nucleotidyltransferase activity"/>
    <property type="evidence" value="ECO:0007669"/>
    <property type="project" value="UniProtKB-ARBA"/>
</dbReference>
<dbReference type="InterPro" id="IPR025877">
    <property type="entry name" value="MobA-like_NTP_Trfase"/>
</dbReference>
<dbReference type="Gene3D" id="3.90.550.10">
    <property type="entry name" value="Spore Coat Polysaccharide Biosynthesis Protein SpsA, Chain A"/>
    <property type="match status" value="1"/>
</dbReference>
<keyword evidence="5" id="KW-1185">Reference proteome</keyword>
<dbReference type="AlphaFoldDB" id="A0A6A8AA33"/>
<dbReference type="CDD" id="cd04182">
    <property type="entry name" value="GT_2_like_f"/>
    <property type="match status" value="1"/>
</dbReference>
<feature type="region of interest" description="Disordered" evidence="2">
    <location>
        <begin position="203"/>
        <end position="224"/>
    </location>
</feature>